<feature type="compositionally biased region" description="Gly residues" evidence="6">
    <location>
        <begin position="123"/>
        <end position="136"/>
    </location>
</feature>
<feature type="signal peptide" evidence="7">
    <location>
        <begin position="1"/>
        <end position="23"/>
    </location>
</feature>
<keyword evidence="3" id="KW-0812">Transmembrane</keyword>
<dbReference type="GO" id="GO:0016020">
    <property type="term" value="C:membrane"/>
    <property type="evidence" value="ECO:0007669"/>
    <property type="project" value="UniProtKB-SubCell"/>
</dbReference>
<comment type="caution">
    <text evidence="8">The sequence shown here is derived from an EMBL/GenBank/DDBJ whole genome shotgun (WGS) entry which is preliminary data.</text>
</comment>
<dbReference type="EMBL" id="PXOA01000638">
    <property type="protein sequence ID" value="RFU73540.1"/>
    <property type="molecule type" value="Genomic_DNA"/>
</dbReference>
<evidence type="ECO:0000256" key="4">
    <source>
        <dbReference type="ARBA" id="ARBA00022989"/>
    </source>
</evidence>
<keyword evidence="5" id="KW-0472">Membrane</keyword>
<dbReference type="AlphaFoldDB" id="A0A395NBP7"/>
<feature type="region of interest" description="Disordered" evidence="6">
    <location>
        <begin position="103"/>
        <end position="136"/>
    </location>
</feature>
<dbReference type="InterPro" id="IPR000612">
    <property type="entry name" value="PMP3"/>
</dbReference>
<keyword evidence="4" id="KW-1133">Transmembrane helix</keyword>
<dbReference type="PANTHER" id="PTHR21659">
    <property type="entry name" value="HYDROPHOBIC PROTEIN RCI2 LOW TEMPERATURE AND SALT RESPONSIVE PROTEIN LTI6 -RELATED"/>
    <property type="match status" value="1"/>
</dbReference>
<organism evidence="8 9">
    <name type="scientific">Trichoderma arundinaceum</name>
    <dbReference type="NCBI Taxonomy" id="490622"/>
    <lineage>
        <taxon>Eukaryota</taxon>
        <taxon>Fungi</taxon>
        <taxon>Dikarya</taxon>
        <taxon>Ascomycota</taxon>
        <taxon>Pezizomycotina</taxon>
        <taxon>Sordariomycetes</taxon>
        <taxon>Hypocreomycetidae</taxon>
        <taxon>Hypocreales</taxon>
        <taxon>Hypocreaceae</taxon>
        <taxon>Trichoderma</taxon>
    </lineage>
</organism>
<feature type="chain" id="PRO_5017197640" evidence="7">
    <location>
        <begin position="24"/>
        <end position="136"/>
    </location>
</feature>
<comment type="similarity">
    <text evidence="2">Belongs to the UPF0057 (PMP3) family.</text>
</comment>
<evidence type="ECO:0000256" key="1">
    <source>
        <dbReference type="ARBA" id="ARBA00004370"/>
    </source>
</evidence>
<proteinExistence type="inferred from homology"/>
<dbReference type="PROSITE" id="PS01309">
    <property type="entry name" value="UPF0057"/>
    <property type="match status" value="1"/>
</dbReference>
<evidence type="ECO:0000256" key="5">
    <source>
        <dbReference type="ARBA" id="ARBA00023136"/>
    </source>
</evidence>
<keyword evidence="9" id="KW-1185">Reference proteome</keyword>
<dbReference type="Pfam" id="PF01679">
    <property type="entry name" value="Pmp3"/>
    <property type="match status" value="1"/>
</dbReference>
<feature type="compositionally biased region" description="Low complexity" evidence="6">
    <location>
        <begin position="113"/>
        <end position="122"/>
    </location>
</feature>
<dbReference type="Proteomes" id="UP000266272">
    <property type="component" value="Unassembled WGS sequence"/>
</dbReference>
<evidence type="ECO:0000256" key="3">
    <source>
        <dbReference type="ARBA" id="ARBA00022692"/>
    </source>
</evidence>
<gene>
    <name evidence="8" type="ORF">TARUN_8725</name>
</gene>
<sequence length="136" mass="14674">MGVCAAVCLVIVTIFFPPLGVWAVAGCGIDLFINICLTILGYFPGHIHAFYLEYVYYDRKQQAREGHYPPRRAPGIYSDKVQTGGQGYRQGYGTMAPPVAAAGPVGGQPYESQPYGNQPQGNQGYGNQGYGNQGYA</sequence>
<reference evidence="8 9" key="1">
    <citation type="journal article" date="2018" name="PLoS Pathog.">
        <title>Evolution of structural diversity of trichothecenes, a family of toxins produced by plant pathogenic and entomopathogenic fungi.</title>
        <authorList>
            <person name="Proctor R.H."/>
            <person name="McCormick S.P."/>
            <person name="Kim H.S."/>
            <person name="Cardoza R.E."/>
            <person name="Stanley A.M."/>
            <person name="Lindo L."/>
            <person name="Kelly A."/>
            <person name="Brown D.W."/>
            <person name="Lee T."/>
            <person name="Vaughan M.M."/>
            <person name="Alexander N.J."/>
            <person name="Busman M."/>
            <person name="Gutierrez S."/>
        </authorList>
    </citation>
    <scope>NUCLEOTIDE SEQUENCE [LARGE SCALE GENOMIC DNA]</scope>
    <source>
        <strain evidence="8 9">IBT 40837</strain>
    </source>
</reference>
<evidence type="ECO:0000256" key="2">
    <source>
        <dbReference type="ARBA" id="ARBA00009530"/>
    </source>
</evidence>
<evidence type="ECO:0000313" key="9">
    <source>
        <dbReference type="Proteomes" id="UP000266272"/>
    </source>
</evidence>
<accession>A0A395NBP7</accession>
<dbReference type="PANTHER" id="PTHR21659:SF42">
    <property type="entry name" value="UPF0057 MEMBRANE PROTEIN ZK632.10-RELATED"/>
    <property type="match status" value="1"/>
</dbReference>
<comment type="subcellular location">
    <subcellularLocation>
        <location evidence="1">Membrane</location>
    </subcellularLocation>
</comment>
<name>A0A395NBP7_TRIAR</name>
<evidence type="ECO:0000256" key="6">
    <source>
        <dbReference type="SAM" id="MobiDB-lite"/>
    </source>
</evidence>
<keyword evidence="7" id="KW-0732">Signal</keyword>
<evidence type="ECO:0000313" key="8">
    <source>
        <dbReference type="EMBL" id="RFU73540.1"/>
    </source>
</evidence>
<evidence type="ECO:0000256" key="7">
    <source>
        <dbReference type="SAM" id="SignalP"/>
    </source>
</evidence>
<dbReference type="OrthoDB" id="2152119at2759"/>
<protein>
    <submittedName>
        <fullName evidence="8">Plasma membrane proteolipid 3</fullName>
    </submittedName>
</protein>